<feature type="transmembrane region" description="Helical" evidence="6">
    <location>
        <begin position="42"/>
        <end position="62"/>
    </location>
</feature>
<gene>
    <name evidence="7" type="ORF">EPA93_17010</name>
</gene>
<feature type="transmembrane region" description="Helical" evidence="6">
    <location>
        <begin position="109"/>
        <end position="130"/>
    </location>
</feature>
<evidence type="ECO:0000256" key="3">
    <source>
        <dbReference type="ARBA" id="ARBA00022692"/>
    </source>
</evidence>
<dbReference type="KEGG" id="kbs:EPA93_17010"/>
<sequence length="261" mass="28855">MASEAQLGLYVARSSQLHNLNPLTKLVLAGCIIVLDFVFPNYWMSTILAVGVLLPLCLWGKIGGPVMRVMLQVILPLAAFLFIIQGLFYPEGKTILWQLGFLSVKKEGIEFAYLTSARLVTMVGAMLLVLCTTHPSTLMADLSRRKVSPTLTYIVISTLQLIPQTQAKARTIIDAQRARGLATEGGFYSRIKALLPLIIPLILGSLQETEERAIALEARAFKARRPKTSLVIVPDSLLQQRVRIGLMVITVLLLIGAYIWR</sequence>
<evidence type="ECO:0000256" key="2">
    <source>
        <dbReference type="ARBA" id="ARBA00022475"/>
    </source>
</evidence>
<evidence type="ECO:0000313" key="7">
    <source>
        <dbReference type="EMBL" id="QBD77599.1"/>
    </source>
</evidence>
<organism evidence="7 8">
    <name type="scientific">Ktedonosporobacter rubrisoli</name>
    <dbReference type="NCBI Taxonomy" id="2509675"/>
    <lineage>
        <taxon>Bacteria</taxon>
        <taxon>Bacillati</taxon>
        <taxon>Chloroflexota</taxon>
        <taxon>Ktedonobacteria</taxon>
        <taxon>Ktedonobacterales</taxon>
        <taxon>Ktedonosporobacteraceae</taxon>
        <taxon>Ktedonosporobacter</taxon>
    </lineage>
</organism>
<protein>
    <submittedName>
        <fullName evidence="7">Energy-coupling factor transporter transmembrane protein EcfT</fullName>
    </submittedName>
</protein>
<dbReference type="Pfam" id="PF02361">
    <property type="entry name" value="CbiQ"/>
    <property type="match status" value="1"/>
</dbReference>
<reference evidence="7 8" key="1">
    <citation type="submission" date="2019-01" db="EMBL/GenBank/DDBJ databases">
        <title>Ktedonosporobacter rubrisoli SCAWS-G2.</title>
        <authorList>
            <person name="Huang Y."/>
            <person name="Yan B."/>
        </authorList>
    </citation>
    <scope>NUCLEOTIDE SEQUENCE [LARGE SCALE GENOMIC DNA]</scope>
    <source>
        <strain evidence="7 8">SCAWS-G2</strain>
    </source>
</reference>
<name>A0A4P6JQB7_KTERU</name>
<evidence type="ECO:0000256" key="6">
    <source>
        <dbReference type="SAM" id="Phobius"/>
    </source>
</evidence>
<evidence type="ECO:0000256" key="4">
    <source>
        <dbReference type="ARBA" id="ARBA00022989"/>
    </source>
</evidence>
<evidence type="ECO:0000313" key="8">
    <source>
        <dbReference type="Proteomes" id="UP000290365"/>
    </source>
</evidence>
<keyword evidence="3 6" id="KW-0812">Transmembrane</keyword>
<keyword evidence="5 6" id="KW-0472">Membrane</keyword>
<dbReference type="CDD" id="cd16914">
    <property type="entry name" value="EcfT"/>
    <property type="match status" value="1"/>
</dbReference>
<dbReference type="RefSeq" id="WP_129888654.1">
    <property type="nucleotide sequence ID" value="NZ_CP035758.1"/>
</dbReference>
<dbReference type="Proteomes" id="UP000290365">
    <property type="component" value="Chromosome"/>
</dbReference>
<keyword evidence="4 6" id="KW-1133">Transmembrane helix</keyword>
<proteinExistence type="predicted"/>
<dbReference type="InterPro" id="IPR051611">
    <property type="entry name" value="ECF_transporter_component"/>
</dbReference>
<feature type="transmembrane region" description="Helical" evidence="6">
    <location>
        <begin position="242"/>
        <end position="260"/>
    </location>
</feature>
<dbReference type="InterPro" id="IPR003339">
    <property type="entry name" value="ABC/ECF_trnsptr_transmembrane"/>
</dbReference>
<dbReference type="AlphaFoldDB" id="A0A4P6JQB7"/>
<dbReference type="EMBL" id="CP035758">
    <property type="protein sequence ID" value="QBD77599.1"/>
    <property type="molecule type" value="Genomic_DNA"/>
</dbReference>
<comment type="subcellular location">
    <subcellularLocation>
        <location evidence="1">Membrane</location>
        <topology evidence="1">Multi-pass membrane protein</topology>
    </subcellularLocation>
</comment>
<dbReference type="PANTHER" id="PTHR34857">
    <property type="entry name" value="SLL0384 PROTEIN"/>
    <property type="match status" value="1"/>
</dbReference>
<keyword evidence="8" id="KW-1185">Reference proteome</keyword>
<dbReference type="OrthoDB" id="166227at2"/>
<evidence type="ECO:0000256" key="5">
    <source>
        <dbReference type="ARBA" id="ARBA00023136"/>
    </source>
</evidence>
<feature type="transmembrane region" description="Helical" evidence="6">
    <location>
        <begin position="69"/>
        <end position="89"/>
    </location>
</feature>
<keyword evidence="2" id="KW-1003">Cell membrane</keyword>
<dbReference type="PANTHER" id="PTHR34857:SF2">
    <property type="entry name" value="SLL0384 PROTEIN"/>
    <property type="match status" value="1"/>
</dbReference>
<accession>A0A4P6JQB7</accession>
<dbReference type="GO" id="GO:0005886">
    <property type="term" value="C:plasma membrane"/>
    <property type="evidence" value="ECO:0007669"/>
    <property type="project" value="UniProtKB-ARBA"/>
</dbReference>
<evidence type="ECO:0000256" key="1">
    <source>
        <dbReference type="ARBA" id="ARBA00004141"/>
    </source>
</evidence>